<dbReference type="PROSITE" id="PS00758">
    <property type="entry name" value="ARGE_DAPE_CPG2_1"/>
    <property type="match status" value="1"/>
</dbReference>
<dbReference type="InterPro" id="IPR001261">
    <property type="entry name" value="ArgE/DapE_CS"/>
</dbReference>
<keyword evidence="3" id="KW-0378">Hydrolase</keyword>
<evidence type="ECO:0000256" key="1">
    <source>
        <dbReference type="ARBA" id="ARBA00001947"/>
    </source>
</evidence>
<dbReference type="InterPro" id="IPR011650">
    <property type="entry name" value="Peptidase_M20_dimer"/>
</dbReference>
<dbReference type="PANTHER" id="PTHR43808">
    <property type="entry name" value="ACETYLORNITHINE DEACETYLASE"/>
    <property type="match status" value="1"/>
</dbReference>
<keyword evidence="2" id="KW-0479">Metal-binding</keyword>
<name>A0ABW3NJZ2_9BACI</name>
<accession>A0ABW3NJZ2</accession>
<dbReference type="RefSeq" id="WP_379593780.1">
    <property type="nucleotide sequence ID" value="NZ_JBHTKK010000025.1"/>
</dbReference>
<evidence type="ECO:0000259" key="5">
    <source>
        <dbReference type="Pfam" id="PF07687"/>
    </source>
</evidence>
<reference evidence="7" key="1">
    <citation type="journal article" date="2019" name="Int. J. Syst. Evol. Microbiol.">
        <title>The Global Catalogue of Microorganisms (GCM) 10K type strain sequencing project: providing services to taxonomists for standard genome sequencing and annotation.</title>
        <authorList>
            <consortium name="The Broad Institute Genomics Platform"/>
            <consortium name="The Broad Institute Genome Sequencing Center for Infectious Disease"/>
            <person name="Wu L."/>
            <person name="Ma J."/>
        </authorList>
    </citation>
    <scope>NUCLEOTIDE SEQUENCE [LARGE SCALE GENOMIC DNA]</scope>
    <source>
        <strain evidence="7">CCUG 56608</strain>
    </source>
</reference>
<protein>
    <submittedName>
        <fullName evidence="6">M20 family metallopeptidase</fullName>
    </submittedName>
</protein>
<dbReference type="Gene3D" id="3.30.70.360">
    <property type="match status" value="1"/>
</dbReference>
<dbReference type="Gene3D" id="3.40.630.10">
    <property type="entry name" value="Zn peptidases"/>
    <property type="match status" value="1"/>
</dbReference>
<gene>
    <name evidence="6" type="ORF">ACFQ19_16640</name>
</gene>
<organism evidence="6 7">
    <name type="scientific">Oceanobacillus locisalsi</name>
    <dbReference type="NCBI Taxonomy" id="546107"/>
    <lineage>
        <taxon>Bacteria</taxon>
        <taxon>Bacillati</taxon>
        <taxon>Bacillota</taxon>
        <taxon>Bacilli</taxon>
        <taxon>Bacillales</taxon>
        <taxon>Bacillaceae</taxon>
        <taxon>Oceanobacillus</taxon>
    </lineage>
</organism>
<sequence length="379" mass="41742">MEKYYDFIYQKKHQMYDSVKEIVEHESPSHEKELLDQLATWISNQFETLTEGKTKIIKNEQYGNHVVGEFGTGDKQLLILAHFDTVWEKGTLEKKPFSIKDGIARGPGVFDMKTGLIQSLYALHALKELGTQLNKKIICIFDGDEEIGNPSSKQLIEDEAKKSEAVFVLEPAMSPKGSLKTTRKGVGIFTIKVTGVPAHSGIDPEKGVSAIEELADIIKYFQSLNDYEKGTTLNVGTIRGGTTSNVVAEEAFAVLDLRAKTKEEFERVIPLIKGVKAKKEGANVVIEGGVNRFPLERTKEVENMFITAKDLAKKHLGLELTEKETGGGSDGNLTAPYAPTLDGLGAVGDGAHANHEYVVLEEMPKRTALLAMLLETYGK</sequence>
<evidence type="ECO:0000256" key="2">
    <source>
        <dbReference type="ARBA" id="ARBA00022723"/>
    </source>
</evidence>
<evidence type="ECO:0000313" key="7">
    <source>
        <dbReference type="Proteomes" id="UP001597041"/>
    </source>
</evidence>
<dbReference type="SUPFAM" id="SSF55031">
    <property type="entry name" value="Bacterial exopeptidase dimerisation domain"/>
    <property type="match status" value="1"/>
</dbReference>
<dbReference type="Pfam" id="PF07687">
    <property type="entry name" value="M20_dimer"/>
    <property type="match status" value="1"/>
</dbReference>
<dbReference type="InterPro" id="IPR036264">
    <property type="entry name" value="Bact_exopeptidase_dim_dom"/>
</dbReference>
<dbReference type="InterPro" id="IPR017150">
    <property type="entry name" value="Pept_M20_glutamate_carboxypep"/>
</dbReference>
<dbReference type="PIRSF" id="PIRSF037238">
    <property type="entry name" value="Carboxypeptidase_G2"/>
    <property type="match status" value="1"/>
</dbReference>
<dbReference type="EMBL" id="JBHTKK010000025">
    <property type="protein sequence ID" value="MFD1067638.1"/>
    <property type="molecule type" value="Genomic_DNA"/>
</dbReference>
<comment type="caution">
    <text evidence="6">The sequence shown here is derived from an EMBL/GenBank/DDBJ whole genome shotgun (WGS) entry which is preliminary data.</text>
</comment>
<dbReference type="Proteomes" id="UP001597041">
    <property type="component" value="Unassembled WGS sequence"/>
</dbReference>
<evidence type="ECO:0000256" key="3">
    <source>
        <dbReference type="ARBA" id="ARBA00022801"/>
    </source>
</evidence>
<dbReference type="PANTHER" id="PTHR43808:SF9">
    <property type="entry name" value="BLL0789 PROTEIN"/>
    <property type="match status" value="1"/>
</dbReference>
<proteinExistence type="predicted"/>
<keyword evidence="7" id="KW-1185">Reference proteome</keyword>
<dbReference type="InterPro" id="IPR050072">
    <property type="entry name" value="Peptidase_M20A"/>
</dbReference>
<dbReference type="Pfam" id="PF01546">
    <property type="entry name" value="Peptidase_M20"/>
    <property type="match status" value="1"/>
</dbReference>
<dbReference type="InterPro" id="IPR002933">
    <property type="entry name" value="Peptidase_M20"/>
</dbReference>
<evidence type="ECO:0000313" key="6">
    <source>
        <dbReference type="EMBL" id="MFD1067638.1"/>
    </source>
</evidence>
<dbReference type="SUPFAM" id="SSF53187">
    <property type="entry name" value="Zn-dependent exopeptidases"/>
    <property type="match status" value="1"/>
</dbReference>
<keyword evidence="4" id="KW-0862">Zinc</keyword>
<evidence type="ECO:0000256" key="4">
    <source>
        <dbReference type="ARBA" id="ARBA00022833"/>
    </source>
</evidence>
<comment type="cofactor">
    <cofactor evidence="1">
        <name>Zn(2+)</name>
        <dbReference type="ChEBI" id="CHEBI:29105"/>
    </cofactor>
</comment>
<dbReference type="CDD" id="cd03885">
    <property type="entry name" value="M20_CPDG2"/>
    <property type="match status" value="1"/>
</dbReference>
<feature type="domain" description="Peptidase M20 dimerisation" evidence="5">
    <location>
        <begin position="182"/>
        <end position="273"/>
    </location>
</feature>